<proteinExistence type="predicted"/>
<evidence type="ECO:0000313" key="3">
    <source>
        <dbReference type="Proteomes" id="UP000631114"/>
    </source>
</evidence>
<organism evidence="2 3">
    <name type="scientific">Coptis chinensis</name>
    <dbReference type="NCBI Taxonomy" id="261450"/>
    <lineage>
        <taxon>Eukaryota</taxon>
        <taxon>Viridiplantae</taxon>
        <taxon>Streptophyta</taxon>
        <taxon>Embryophyta</taxon>
        <taxon>Tracheophyta</taxon>
        <taxon>Spermatophyta</taxon>
        <taxon>Magnoliopsida</taxon>
        <taxon>Ranunculales</taxon>
        <taxon>Ranunculaceae</taxon>
        <taxon>Coptidoideae</taxon>
        <taxon>Coptis</taxon>
    </lineage>
</organism>
<comment type="caution">
    <text evidence="2">The sequence shown here is derived from an EMBL/GenBank/DDBJ whole genome shotgun (WGS) entry which is preliminary data.</text>
</comment>
<accession>A0A835ISV5</accession>
<feature type="domain" description="DUF4283" evidence="1">
    <location>
        <begin position="28"/>
        <end position="99"/>
    </location>
</feature>
<dbReference type="EMBL" id="JADFTS010000001">
    <property type="protein sequence ID" value="KAF9623506.1"/>
    <property type="molecule type" value="Genomic_DNA"/>
</dbReference>
<name>A0A835ISV5_9MAGN</name>
<dbReference type="Proteomes" id="UP000631114">
    <property type="component" value="Unassembled WGS sequence"/>
</dbReference>
<dbReference type="OrthoDB" id="1939300at2759"/>
<dbReference type="InterPro" id="IPR040256">
    <property type="entry name" value="At4g02000-like"/>
</dbReference>
<sequence>MASNSVAARLSWSSLFSGSTRTGNTSLKKFVTNSVDDIAEIPTDILNKVRDSLAKQWKIKGSYTISTDKQLFYFKFNVDEDRKQVLEADPIFIAGRLFVELWTDEGLGYVASLIGEPLNMDEATRARTRLSFAKICVVYHVQTASFMGIKPTVSQQNPNKYGK</sequence>
<dbReference type="InterPro" id="IPR025558">
    <property type="entry name" value="DUF4283"/>
</dbReference>
<keyword evidence="3" id="KW-1185">Reference proteome</keyword>
<reference evidence="2 3" key="1">
    <citation type="submission" date="2020-10" db="EMBL/GenBank/DDBJ databases">
        <title>The Coptis chinensis genome and diversification of protoberbering-type alkaloids.</title>
        <authorList>
            <person name="Wang B."/>
            <person name="Shu S."/>
            <person name="Song C."/>
            <person name="Liu Y."/>
        </authorList>
    </citation>
    <scope>NUCLEOTIDE SEQUENCE [LARGE SCALE GENOMIC DNA]</scope>
    <source>
        <strain evidence="2">HL-2020</strain>
        <tissue evidence="2">Leaf</tissue>
    </source>
</reference>
<dbReference type="PANTHER" id="PTHR31286:SF180">
    <property type="entry name" value="OS10G0362600 PROTEIN"/>
    <property type="match status" value="1"/>
</dbReference>
<protein>
    <recommendedName>
        <fullName evidence="1">DUF4283 domain-containing protein</fullName>
    </recommendedName>
</protein>
<evidence type="ECO:0000313" key="2">
    <source>
        <dbReference type="EMBL" id="KAF9623506.1"/>
    </source>
</evidence>
<gene>
    <name evidence="2" type="ORF">IFM89_003122</name>
</gene>
<evidence type="ECO:0000259" key="1">
    <source>
        <dbReference type="Pfam" id="PF14111"/>
    </source>
</evidence>
<dbReference type="Pfam" id="PF14111">
    <property type="entry name" value="DUF4283"/>
    <property type="match status" value="1"/>
</dbReference>
<dbReference type="PANTHER" id="PTHR31286">
    <property type="entry name" value="GLYCINE-RICH CELL WALL STRUCTURAL PROTEIN 1.8-LIKE"/>
    <property type="match status" value="1"/>
</dbReference>
<dbReference type="AlphaFoldDB" id="A0A835ISV5"/>